<dbReference type="RefSeq" id="WP_091784144.1">
    <property type="nucleotide sequence ID" value="NZ_FNDI01000018.1"/>
</dbReference>
<dbReference type="CDD" id="cd00342">
    <property type="entry name" value="gram_neg_porins"/>
    <property type="match status" value="1"/>
</dbReference>
<keyword evidence="10" id="KW-0998">Cell outer membrane</keyword>
<dbReference type="Proteomes" id="UP000198900">
    <property type="component" value="Unassembled WGS sequence"/>
</dbReference>
<keyword evidence="3" id="KW-0813">Transport</keyword>
<dbReference type="InterPro" id="IPR023614">
    <property type="entry name" value="Porin_dom_sf"/>
</dbReference>
<dbReference type="InterPro" id="IPR033900">
    <property type="entry name" value="Gram_neg_porin_domain"/>
</dbReference>
<dbReference type="GO" id="GO:0046930">
    <property type="term" value="C:pore complex"/>
    <property type="evidence" value="ECO:0007669"/>
    <property type="project" value="UniProtKB-KW"/>
</dbReference>
<keyword evidence="4" id="KW-1134">Transmembrane beta strand</keyword>
<keyword evidence="5" id="KW-0812">Transmembrane</keyword>
<organism evidence="13 14">
    <name type="scientific">Paraburkholderia steynii</name>
    <dbReference type="NCBI Taxonomy" id="1245441"/>
    <lineage>
        <taxon>Bacteria</taxon>
        <taxon>Pseudomonadati</taxon>
        <taxon>Pseudomonadota</taxon>
        <taxon>Betaproteobacteria</taxon>
        <taxon>Burkholderiales</taxon>
        <taxon>Burkholderiaceae</taxon>
        <taxon>Paraburkholderia</taxon>
    </lineage>
</organism>
<accession>A0A7Z7BAW8</accession>
<evidence type="ECO:0000256" key="9">
    <source>
        <dbReference type="ARBA" id="ARBA00023136"/>
    </source>
</evidence>
<dbReference type="AlphaFoldDB" id="A0A7Z7BAW8"/>
<dbReference type="EMBL" id="FNDI01000018">
    <property type="protein sequence ID" value="SDI49435.1"/>
    <property type="molecule type" value="Genomic_DNA"/>
</dbReference>
<dbReference type="PANTHER" id="PTHR34501:SF9">
    <property type="entry name" value="MAJOR OUTER MEMBRANE PROTEIN P.IA"/>
    <property type="match status" value="1"/>
</dbReference>
<comment type="caution">
    <text evidence="13">The sequence shown here is derived from an EMBL/GenBank/DDBJ whole genome shotgun (WGS) entry which is preliminary data.</text>
</comment>
<reference evidence="13" key="1">
    <citation type="submission" date="2016-10" db="EMBL/GenBank/DDBJ databases">
        <authorList>
            <person name="Varghese N."/>
            <person name="Submissions S."/>
        </authorList>
    </citation>
    <scope>NUCLEOTIDE SEQUENCE [LARGE SCALE GENOMIC DNA]</scope>
    <source>
        <strain evidence="13">YR281</strain>
    </source>
</reference>
<evidence type="ECO:0000259" key="12">
    <source>
        <dbReference type="Pfam" id="PF13609"/>
    </source>
</evidence>
<keyword evidence="8" id="KW-0626">Porin</keyword>
<evidence type="ECO:0000256" key="7">
    <source>
        <dbReference type="ARBA" id="ARBA00023065"/>
    </source>
</evidence>
<name>A0A7Z7BAW8_9BURK</name>
<protein>
    <submittedName>
        <fullName evidence="13">Outer membrane protein (Porin)</fullName>
    </submittedName>
</protein>
<keyword evidence="14" id="KW-1185">Reference proteome</keyword>
<evidence type="ECO:0000256" key="8">
    <source>
        <dbReference type="ARBA" id="ARBA00023114"/>
    </source>
</evidence>
<keyword evidence="7" id="KW-0406">Ion transport</keyword>
<evidence type="ECO:0000256" key="5">
    <source>
        <dbReference type="ARBA" id="ARBA00022692"/>
    </source>
</evidence>
<dbReference type="Gene3D" id="2.40.160.10">
    <property type="entry name" value="Porin"/>
    <property type="match status" value="1"/>
</dbReference>
<feature type="domain" description="Porin" evidence="12">
    <location>
        <begin position="16"/>
        <end position="366"/>
    </location>
</feature>
<dbReference type="GO" id="GO:0009279">
    <property type="term" value="C:cell outer membrane"/>
    <property type="evidence" value="ECO:0007669"/>
    <property type="project" value="UniProtKB-SubCell"/>
</dbReference>
<proteinExistence type="predicted"/>
<keyword evidence="6 11" id="KW-0732">Signal</keyword>
<evidence type="ECO:0000313" key="13">
    <source>
        <dbReference type="EMBL" id="SDI49435.1"/>
    </source>
</evidence>
<dbReference type="SUPFAM" id="SSF56935">
    <property type="entry name" value="Porins"/>
    <property type="match status" value="1"/>
</dbReference>
<keyword evidence="9" id="KW-0472">Membrane</keyword>
<evidence type="ECO:0000256" key="1">
    <source>
        <dbReference type="ARBA" id="ARBA00004571"/>
    </source>
</evidence>
<evidence type="ECO:0000256" key="6">
    <source>
        <dbReference type="ARBA" id="ARBA00022729"/>
    </source>
</evidence>
<dbReference type="GO" id="GO:0015288">
    <property type="term" value="F:porin activity"/>
    <property type="evidence" value="ECO:0007669"/>
    <property type="project" value="UniProtKB-KW"/>
</dbReference>
<dbReference type="PANTHER" id="PTHR34501">
    <property type="entry name" value="PROTEIN YDDL-RELATED"/>
    <property type="match status" value="1"/>
</dbReference>
<evidence type="ECO:0000256" key="3">
    <source>
        <dbReference type="ARBA" id="ARBA00022448"/>
    </source>
</evidence>
<evidence type="ECO:0000256" key="11">
    <source>
        <dbReference type="SAM" id="SignalP"/>
    </source>
</evidence>
<feature type="chain" id="PRO_5031119680" evidence="11">
    <location>
        <begin position="29"/>
        <end position="402"/>
    </location>
</feature>
<dbReference type="InterPro" id="IPR050298">
    <property type="entry name" value="Gram-neg_bact_OMP"/>
</dbReference>
<evidence type="ECO:0000256" key="2">
    <source>
        <dbReference type="ARBA" id="ARBA00011233"/>
    </source>
</evidence>
<dbReference type="GO" id="GO:0006811">
    <property type="term" value="P:monoatomic ion transport"/>
    <property type="evidence" value="ECO:0007669"/>
    <property type="project" value="UniProtKB-KW"/>
</dbReference>
<comment type="subunit">
    <text evidence="2">Homotrimer.</text>
</comment>
<dbReference type="Pfam" id="PF13609">
    <property type="entry name" value="Porin_4"/>
    <property type="match status" value="1"/>
</dbReference>
<feature type="signal peptide" evidence="11">
    <location>
        <begin position="1"/>
        <end position="28"/>
    </location>
</feature>
<comment type="subcellular location">
    <subcellularLocation>
        <location evidence="1">Cell outer membrane</location>
        <topology evidence="1">Multi-pass membrane protein</topology>
    </subcellularLocation>
</comment>
<evidence type="ECO:0000256" key="10">
    <source>
        <dbReference type="ARBA" id="ARBA00023237"/>
    </source>
</evidence>
<gene>
    <name evidence="13" type="ORF">SAMN04487926_1185</name>
</gene>
<evidence type="ECO:0000256" key="4">
    <source>
        <dbReference type="ARBA" id="ARBA00022452"/>
    </source>
</evidence>
<evidence type="ECO:0000313" key="14">
    <source>
        <dbReference type="Proteomes" id="UP000198900"/>
    </source>
</evidence>
<sequence length="402" mass="42461">MDRNTKRRTLRKGAVSAALQLFSTVSLAQTSLTLYGVLDAGIRYQTHGVSYAADGTPLSAGNKVSMTNGGGLAESYWGLKGQEDLGGGNQALFDIESHFDPGSGAITPFGSENFFEISYVGLLSPTLGQLTFGRQYNVAFEGVTLAYGSNSWTGDQDPYVNLFKPEQTVLGGARTSNMIHYGAQLGDVVILAQYAPGGQAGGGGAGSQFGGSLSYAPDKGPIKLGVSFLRSRDDVTNGKFDIYTGGGSFTVGKFTINAGYIQNDRDNDFTSFGNGPYSATDLAALGIISPQQVVNPASPGGFDKRQMILAGLAYRVTPSLTLAANGWWTRQTGYTADFNGRAQQYQVVGGYALSKRDMLYAEADYSIYRGGLIGAQLVGINGQAPTASTTQLGVMVGLRHYF</sequence>